<accession>A0A1F7WSL2</accession>
<organism evidence="2 3">
    <name type="scientific">Candidatus Wallbacteria bacterium GWC2_49_35</name>
    <dbReference type="NCBI Taxonomy" id="1817813"/>
    <lineage>
        <taxon>Bacteria</taxon>
        <taxon>Candidatus Walliibacteriota</taxon>
    </lineage>
</organism>
<dbReference type="STRING" id="1817813.A2008_13915"/>
<comment type="caution">
    <text evidence="2">The sequence shown here is derived from an EMBL/GenBank/DDBJ whole genome shotgun (WGS) entry which is preliminary data.</text>
</comment>
<dbReference type="EMBL" id="MGFH01000100">
    <property type="protein sequence ID" value="OGM05746.1"/>
    <property type="molecule type" value="Genomic_DNA"/>
</dbReference>
<sequence>MKKNSSPCLFIIIIVFAALSFFYSPDTLSAQSFKFYDSKSNAAVASGFTLLKNSAGRISYPQSYQGRLWFAETHSLEKPAYVQYSFLSDNFSIDYSKTPAGSVKILKGETAANSSTLYTVYLTAKSGGDSYQNSSQPPAAKYSFGYNPNASAGGSSGIQTQSRTQVQPNTQIQTQNRTISYSGNSFGSGGGYQNALTTRPQPATTKPSLTTTPATTKPSLTTTPVKSIPATNTTTTSLNTRQTITPSTSVTRQTTNTTQSTVTPAQTSGNTRGGVSGYISGGSTPFGGGSVIVSVTNSNNQIMGSQIVNTDPGTNTIYPYTISGIPKILPGSNDYYRIGVTSNNGFQTTQYSQPIFKIYSNSQTVYTQPVVMQANRGKLNITLYHKTPGIGETEAELSLLARNAVINISGSSSSARFTGESPARFYRYTIDDAPAGQRTLAIMFPGHGTGGGGLTVTIPSDATATVMYNLSEGQ</sequence>
<feature type="compositionally biased region" description="Low complexity" evidence="1">
    <location>
        <begin position="231"/>
        <end position="268"/>
    </location>
</feature>
<feature type="region of interest" description="Disordered" evidence="1">
    <location>
        <begin position="127"/>
        <end position="172"/>
    </location>
</feature>
<protein>
    <submittedName>
        <fullName evidence="2">Uncharacterized protein</fullName>
    </submittedName>
</protein>
<dbReference type="AlphaFoldDB" id="A0A1F7WSL2"/>
<dbReference type="Proteomes" id="UP000178735">
    <property type="component" value="Unassembled WGS sequence"/>
</dbReference>
<gene>
    <name evidence="2" type="ORF">A2008_13915</name>
</gene>
<feature type="compositionally biased region" description="Polar residues" evidence="1">
    <location>
        <begin position="146"/>
        <end position="172"/>
    </location>
</feature>
<reference evidence="2 3" key="1">
    <citation type="journal article" date="2016" name="Nat. Commun.">
        <title>Thousands of microbial genomes shed light on interconnected biogeochemical processes in an aquifer system.</title>
        <authorList>
            <person name="Anantharaman K."/>
            <person name="Brown C.T."/>
            <person name="Hug L.A."/>
            <person name="Sharon I."/>
            <person name="Castelle C.J."/>
            <person name="Probst A.J."/>
            <person name="Thomas B.C."/>
            <person name="Singh A."/>
            <person name="Wilkins M.J."/>
            <person name="Karaoz U."/>
            <person name="Brodie E.L."/>
            <person name="Williams K.H."/>
            <person name="Hubbard S.S."/>
            <person name="Banfield J.F."/>
        </authorList>
    </citation>
    <scope>NUCLEOTIDE SEQUENCE [LARGE SCALE GENOMIC DNA]</scope>
</reference>
<name>A0A1F7WSL2_9BACT</name>
<evidence type="ECO:0000256" key="1">
    <source>
        <dbReference type="SAM" id="MobiDB-lite"/>
    </source>
</evidence>
<feature type="compositionally biased region" description="Low complexity" evidence="1">
    <location>
        <begin position="202"/>
        <end position="224"/>
    </location>
</feature>
<evidence type="ECO:0000313" key="2">
    <source>
        <dbReference type="EMBL" id="OGM05746.1"/>
    </source>
</evidence>
<proteinExistence type="predicted"/>
<evidence type="ECO:0000313" key="3">
    <source>
        <dbReference type="Proteomes" id="UP000178735"/>
    </source>
</evidence>
<feature type="region of interest" description="Disordered" evidence="1">
    <location>
        <begin position="187"/>
        <end position="273"/>
    </location>
</feature>